<dbReference type="InterPro" id="IPR003593">
    <property type="entry name" value="AAA+_ATPase"/>
</dbReference>
<dbReference type="STRING" id="1121449.SAMN02745704_00184"/>
<evidence type="ECO:0000256" key="1">
    <source>
        <dbReference type="ARBA" id="ARBA00022448"/>
    </source>
</evidence>
<protein>
    <submittedName>
        <fullName evidence="5">Putative ABC transport system ATP-binding protein</fullName>
    </submittedName>
</protein>
<dbReference type="GO" id="GO:0016887">
    <property type="term" value="F:ATP hydrolysis activity"/>
    <property type="evidence" value="ECO:0007669"/>
    <property type="project" value="InterPro"/>
</dbReference>
<evidence type="ECO:0000256" key="2">
    <source>
        <dbReference type="ARBA" id="ARBA00022741"/>
    </source>
</evidence>
<dbReference type="PROSITE" id="PS00211">
    <property type="entry name" value="ABC_TRANSPORTER_1"/>
    <property type="match status" value="1"/>
</dbReference>
<dbReference type="OrthoDB" id="9809450at2"/>
<dbReference type="RefSeq" id="WP_078715771.1">
    <property type="nucleotide sequence ID" value="NZ_FUYC01000001.1"/>
</dbReference>
<evidence type="ECO:0000256" key="3">
    <source>
        <dbReference type="ARBA" id="ARBA00022840"/>
    </source>
</evidence>
<dbReference type="InterPro" id="IPR017871">
    <property type="entry name" value="ABC_transporter-like_CS"/>
</dbReference>
<gene>
    <name evidence="5" type="ORF">SAMN02745704_00184</name>
</gene>
<dbReference type="InterPro" id="IPR003439">
    <property type="entry name" value="ABC_transporter-like_ATP-bd"/>
</dbReference>
<dbReference type="PANTHER" id="PTHR43423:SF1">
    <property type="entry name" value="ABC TRANSPORTER I FAMILY MEMBER 17"/>
    <property type="match status" value="1"/>
</dbReference>
<dbReference type="InterPro" id="IPR027417">
    <property type="entry name" value="P-loop_NTPase"/>
</dbReference>
<dbReference type="SMART" id="SM00382">
    <property type="entry name" value="AAA"/>
    <property type="match status" value="1"/>
</dbReference>
<keyword evidence="3 5" id="KW-0067">ATP-binding</keyword>
<accession>A0A1T4W394</accession>
<dbReference type="PANTHER" id="PTHR43423">
    <property type="entry name" value="ABC TRANSPORTER I FAMILY MEMBER 17"/>
    <property type="match status" value="1"/>
</dbReference>
<keyword evidence="2" id="KW-0547">Nucleotide-binding</keyword>
<dbReference type="Proteomes" id="UP000190027">
    <property type="component" value="Unassembled WGS sequence"/>
</dbReference>
<evidence type="ECO:0000313" key="5">
    <source>
        <dbReference type="EMBL" id="SKA71667.1"/>
    </source>
</evidence>
<proteinExistence type="predicted"/>
<evidence type="ECO:0000313" key="6">
    <source>
        <dbReference type="Proteomes" id="UP000190027"/>
    </source>
</evidence>
<dbReference type="Pfam" id="PF00005">
    <property type="entry name" value="ABC_tran"/>
    <property type="match status" value="1"/>
</dbReference>
<dbReference type="PROSITE" id="PS50893">
    <property type="entry name" value="ABC_TRANSPORTER_2"/>
    <property type="match status" value="1"/>
</dbReference>
<keyword evidence="1" id="KW-0813">Transport</keyword>
<reference evidence="5 6" key="1">
    <citation type="submission" date="2017-02" db="EMBL/GenBank/DDBJ databases">
        <authorList>
            <person name="Peterson S.W."/>
        </authorList>
    </citation>
    <scope>NUCLEOTIDE SEQUENCE [LARGE SCALE GENOMIC DNA]</scope>
    <source>
        <strain evidence="5 6">DSM 16080</strain>
    </source>
</reference>
<feature type="domain" description="ABC transporter" evidence="4">
    <location>
        <begin position="6"/>
        <end position="215"/>
    </location>
</feature>
<keyword evidence="6" id="KW-1185">Reference proteome</keyword>
<dbReference type="SUPFAM" id="SSF52540">
    <property type="entry name" value="P-loop containing nucleoside triphosphate hydrolases"/>
    <property type="match status" value="1"/>
</dbReference>
<sequence length="220" mass="24228">MQQTILSIRDLTFGYPQRDKVFKRASADIQSGEFIVLEGPSGAGKSTLLRLLCRLEEPLGGTILFNGTPIDSIHPVRLRRSICYLQQTPTLVEGSVRDNLLLPFTLHGNADLKPPADERLTALLHEFLLDTIHLENPASALSVGQKQRLCVIRALLLSPHVMLLDEPTSSLDKESAAIVMQAAHSLNNQGVTILLVTHAMEAHTIPGAVPLRVQQRKLER</sequence>
<dbReference type="Gene3D" id="3.40.50.300">
    <property type="entry name" value="P-loop containing nucleotide triphosphate hydrolases"/>
    <property type="match status" value="1"/>
</dbReference>
<dbReference type="EMBL" id="FUYC01000001">
    <property type="protein sequence ID" value="SKA71667.1"/>
    <property type="molecule type" value="Genomic_DNA"/>
</dbReference>
<dbReference type="AlphaFoldDB" id="A0A1T4W394"/>
<evidence type="ECO:0000259" key="4">
    <source>
        <dbReference type="PROSITE" id="PS50893"/>
    </source>
</evidence>
<dbReference type="GO" id="GO:0005524">
    <property type="term" value="F:ATP binding"/>
    <property type="evidence" value="ECO:0007669"/>
    <property type="project" value="UniProtKB-KW"/>
</dbReference>
<organism evidence="5 6">
    <name type="scientific">Paucidesulfovibrio gracilis DSM 16080</name>
    <dbReference type="NCBI Taxonomy" id="1121449"/>
    <lineage>
        <taxon>Bacteria</taxon>
        <taxon>Pseudomonadati</taxon>
        <taxon>Thermodesulfobacteriota</taxon>
        <taxon>Desulfovibrionia</taxon>
        <taxon>Desulfovibrionales</taxon>
        <taxon>Desulfovibrionaceae</taxon>
        <taxon>Paucidesulfovibrio</taxon>
    </lineage>
</organism>
<name>A0A1T4W394_9BACT</name>